<dbReference type="AlphaFoldDB" id="A0A507DC21"/>
<evidence type="ECO:0000256" key="8">
    <source>
        <dbReference type="SAM" id="Phobius"/>
    </source>
</evidence>
<feature type="transmembrane region" description="Helical" evidence="8">
    <location>
        <begin position="246"/>
        <end position="269"/>
    </location>
</feature>
<evidence type="ECO:0000256" key="2">
    <source>
        <dbReference type="ARBA" id="ARBA00004394"/>
    </source>
</evidence>
<keyword evidence="9" id="KW-0732">Signal</keyword>
<dbReference type="Proteomes" id="UP000317494">
    <property type="component" value="Unassembled WGS sequence"/>
</dbReference>
<dbReference type="STRING" id="286115.A0A507DC21"/>
<feature type="transmembrane region" description="Helical" evidence="8">
    <location>
        <begin position="281"/>
        <end position="303"/>
    </location>
</feature>
<dbReference type="PANTHER" id="PTHR16133">
    <property type="entry name" value="SOLUTE CARRIER FAMILY 39 ZINC TRANSPORTER , MEMBER 9-RELATED"/>
    <property type="match status" value="1"/>
</dbReference>
<protein>
    <recommendedName>
        <fullName evidence="14">Zinc/iron permease</fullName>
    </recommendedName>
</protein>
<evidence type="ECO:0008006" key="14">
    <source>
        <dbReference type="Google" id="ProtNLM"/>
    </source>
</evidence>
<keyword evidence="4 8" id="KW-1133">Transmembrane helix</keyword>
<comment type="caution">
    <text evidence="10">The sequence shown here is derived from an EMBL/GenBank/DDBJ whole genome shotgun (WGS) entry which is preliminary data.</text>
</comment>
<reference evidence="12 13" key="1">
    <citation type="journal article" date="2019" name="Sci. Rep.">
        <title>Comparative genomics of chytrid fungi reveal insights into the obligate biotrophic and pathogenic lifestyle of Synchytrium endobioticum.</title>
        <authorList>
            <person name="van de Vossenberg B.T.L.H."/>
            <person name="Warris S."/>
            <person name="Nguyen H.D.T."/>
            <person name="van Gent-Pelzer M.P.E."/>
            <person name="Joly D.L."/>
            <person name="van de Geest H.C."/>
            <person name="Bonants P.J.M."/>
            <person name="Smith D.S."/>
            <person name="Levesque C.A."/>
            <person name="van der Lee T.A.J."/>
        </authorList>
    </citation>
    <scope>NUCLEOTIDE SEQUENCE [LARGE SCALE GENOMIC DNA]</scope>
    <source>
        <strain evidence="10 13">LEV6574</strain>
        <strain evidence="11 12">MB42</strain>
    </source>
</reference>
<dbReference type="EMBL" id="QEAN01000001">
    <property type="protein sequence ID" value="TPX55027.1"/>
    <property type="molecule type" value="Genomic_DNA"/>
</dbReference>
<evidence type="ECO:0000313" key="12">
    <source>
        <dbReference type="Proteomes" id="UP000317494"/>
    </source>
</evidence>
<dbReference type="GO" id="GO:0006829">
    <property type="term" value="P:zinc ion transport"/>
    <property type="evidence" value="ECO:0007669"/>
    <property type="project" value="InterPro"/>
</dbReference>
<evidence type="ECO:0000313" key="10">
    <source>
        <dbReference type="EMBL" id="TPX48378.1"/>
    </source>
</evidence>
<keyword evidence="12" id="KW-1185">Reference proteome</keyword>
<evidence type="ECO:0000256" key="9">
    <source>
        <dbReference type="SAM" id="SignalP"/>
    </source>
</evidence>
<feature type="chain" id="PRO_5036363062" description="Zinc/iron permease" evidence="9">
    <location>
        <begin position="22"/>
        <end position="419"/>
    </location>
</feature>
<keyword evidence="6 8" id="KW-0472">Membrane</keyword>
<proteinExistence type="predicted"/>
<organism evidence="10 13">
    <name type="scientific">Synchytrium endobioticum</name>
    <dbReference type="NCBI Taxonomy" id="286115"/>
    <lineage>
        <taxon>Eukaryota</taxon>
        <taxon>Fungi</taxon>
        <taxon>Fungi incertae sedis</taxon>
        <taxon>Chytridiomycota</taxon>
        <taxon>Chytridiomycota incertae sedis</taxon>
        <taxon>Chytridiomycetes</taxon>
        <taxon>Synchytriales</taxon>
        <taxon>Synchytriaceae</taxon>
        <taxon>Synchytrium</taxon>
    </lineage>
</organism>
<evidence type="ECO:0000256" key="5">
    <source>
        <dbReference type="ARBA" id="ARBA00023034"/>
    </source>
</evidence>
<dbReference type="VEuPathDB" id="FungiDB:SeMB42_g00011"/>
<comment type="subcellular location">
    <subcellularLocation>
        <location evidence="1">Endomembrane system</location>
        <topology evidence="1">Multi-pass membrane protein</topology>
    </subcellularLocation>
    <subcellularLocation>
        <location evidence="2">Golgi apparatus membrane</location>
    </subcellularLocation>
</comment>
<feature type="transmembrane region" description="Helical" evidence="8">
    <location>
        <begin position="37"/>
        <end position="55"/>
    </location>
</feature>
<dbReference type="InterPro" id="IPR045891">
    <property type="entry name" value="ZIP9"/>
</dbReference>
<sequence>MNPFPHLLLLSVLTFVGSFLAGSIPLALSLKEEQLRLVSTLGAGLMIGTALTVILPEGVDTLYNVQLKATSDISSNQDVGTLAAVRQAAIQATTNPTKSRALRAVSDPAEDVSATSRNLKPHGHSGGTINRIVARDTTSSPTPPSDPPGGETKDDHESHFQAHKYIGPALSAGFIFMFLLEHLGPTAHPHVQDDVAASNLAVSSNAAVESKARHTLPATIGLLVHCAADGVALGAAASSANDNIEFIVFLAIILHKAPSALGYTIFLMHEGHTRRSVRQHLIAFAASVPISAILTFGVLHSVFAVDHNDDADASGRTLDMSKWTGLLLLFSAGTFLYVATVHILPEIYGNSNNVGNSHRRGSAPGDGENGVLLANRSNDERRRQGNGHAHGEKVLSKMQLVAWVLGAVAPFLLAFEHSH</sequence>
<dbReference type="EMBL" id="QEAM01000053">
    <property type="protein sequence ID" value="TPX48378.1"/>
    <property type="molecule type" value="Genomic_DNA"/>
</dbReference>
<name>A0A507DC21_9FUNG</name>
<feature type="signal peptide" evidence="9">
    <location>
        <begin position="1"/>
        <end position="21"/>
    </location>
</feature>
<evidence type="ECO:0000256" key="3">
    <source>
        <dbReference type="ARBA" id="ARBA00022692"/>
    </source>
</evidence>
<keyword evidence="3 8" id="KW-0812">Transmembrane</keyword>
<feature type="region of interest" description="Disordered" evidence="7">
    <location>
        <begin position="95"/>
        <end position="158"/>
    </location>
</feature>
<evidence type="ECO:0000256" key="4">
    <source>
        <dbReference type="ARBA" id="ARBA00022989"/>
    </source>
</evidence>
<evidence type="ECO:0000256" key="6">
    <source>
        <dbReference type="ARBA" id="ARBA00023136"/>
    </source>
</evidence>
<evidence type="ECO:0000256" key="7">
    <source>
        <dbReference type="SAM" id="MobiDB-lite"/>
    </source>
</evidence>
<dbReference type="OrthoDB" id="19859at2759"/>
<dbReference type="Proteomes" id="UP000320475">
    <property type="component" value="Unassembled WGS sequence"/>
</dbReference>
<dbReference type="Pfam" id="PF02535">
    <property type="entry name" value="Zip"/>
    <property type="match status" value="1"/>
</dbReference>
<dbReference type="GO" id="GO:0046873">
    <property type="term" value="F:metal ion transmembrane transporter activity"/>
    <property type="evidence" value="ECO:0007669"/>
    <property type="project" value="InterPro"/>
</dbReference>
<feature type="transmembrane region" description="Helical" evidence="8">
    <location>
        <begin position="323"/>
        <end position="344"/>
    </location>
</feature>
<keyword evidence="5" id="KW-0333">Golgi apparatus</keyword>
<accession>A0A507DC21</accession>
<feature type="transmembrane region" description="Helical" evidence="8">
    <location>
        <begin position="220"/>
        <end position="240"/>
    </location>
</feature>
<evidence type="ECO:0000313" key="13">
    <source>
        <dbReference type="Proteomes" id="UP000320475"/>
    </source>
</evidence>
<dbReference type="GO" id="GO:0000139">
    <property type="term" value="C:Golgi membrane"/>
    <property type="evidence" value="ECO:0007669"/>
    <property type="project" value="UniProtKB-SubCell"/>
</dbReference>
<evidence type="ECO:0000256" key="1">
    <source>
        <dbReference type="ARBA" id="ARBA00004127"/>
    </source>
</evidence>
<dbReference type="PANTHER" id="PTHR16133:SF0">
    <property type="entry name" value="ZINC_IRON REGULATED TRANSPORTER-RELATED PROTEIN 102B, ISOFORM E"/>
    <property type="match status" value="1"/>
</dbReference>
<evidence type="ECO:0000313" key="11">
    <source>
        <dbReference type="EMBL" id="TPX55027.1"/>
    </source>
</evidence>
<dbReference type="InterPro" id="IPR003689">
    <property type="entry name" value="ZIP"/>
</dbReference>
<gene>
    <name evidence="10" type="ORF">SeLEV6574_g02066</name>
    <name evidence="11" type="ORF">SeMB42_g00011</name>
</gene>